<organism evidence="1 2">
    <name type="scientific">Geoanaerobacter pelophilus</name>
    <dbReference type="NCBI Taxonomy" id="60036"/>
    <lineage>
        <taxon>Bacteria</taxon>
        <taxon>Pseudomonadati</taxon>
        <taxon>Thermodesulfobacteriota</taxon>
        <taxon>Desulfuromonadia</taxon>
        <taxon>Geobacterales</taxon>
        <taxon>Geobacteraceae</taxon>
        <taxon>Geoanaerobacter</taxon>
    </lineage>
</organism>
<proteinExistence type="predicted"/>
<dbReference type="Proteomes" id="UP000811899">
    <property type="component" value="Unassembled WGS sequence"/>
</dbReference>
<dbReference type="AlphaFoldDB" id="A0AAW4L5Q8"/>
<protein>
    <submittedName>
        <fullName evidence="1">Uncharacterized protein</fullName>
    </submittedName>
</protein>
<gene>
    <name evidence="1" type="ORF">KI809_11300</name>
</gene>
<sequence length="95" mass="11051">MAQSLSSSCFNEGSAIAGIKLRQKWGHFRGAKWKNFLHDFKSVDTSNRYKTPQNGKKFYMFQKHPHKRVVKQAVKMENFFPFLLPAQRQAKFAGN</sequence>
<evidence type="ECO:0000313" key="2">
    <source>
        <dbReference type="Proteomes" id="UP000811899"/>
    </source>
</evidence>
<evidence type="ECO:0000313" key="1">
    <source>
        <dbReference type="EMBL" id="MBT0664887.1"/>
    </source>
</evidence>
<name>A0AAW4L5Q8_9BACT</name>
<comment type="caution">
    <text evidence="1">The sequence shown here is derived from an EMBL/GenBank/DDBJ whole genome shotgun (WGS) entry which is preliminary data.</text>
</comment>
<keyword evidence="2" id="KW-1185">Reference proteome</keyword>
<reference evidence="1 2" key="1">
    <citation type="submission" date="2021-05" db="EMBL/GenBank/DDBJ databases">
        <title>The draft genome of Geobacter pelophilus DSM 12255.</title>
        <authorList>
            <person name="Xu Z."/>
            <person name="Masuda Y."/>
            <person name="Itoh H."/>
            <person name="Senoo K."/>
        </authorList>
    </citation>
    <scope>NUCLEOTIDE SEQUENCE [LARGE SCALE GENOMIC DNA]</scope>
    <source>
        <strain evidence="1 2">DSM 12255</strain>
    </source>
</reference>
<dbReference type="EMBL" id="JAHCVJ010000004">
    <property type="protein sequence ID" value="MBT0664887.1"/>
    <property type="molecule type" value="Genomic_DNA"/>
</dbReference>
<accession>A0AAW4L5Q8</accession>